<dbReference type="InterPro" id="IPR042098">
    <property type="entry name" value="TauD-like_sf"/>
</dbReference>
<dbReference type="Gene3D" id="3.60.130.10">
    <property type="entry name" value="Clavaminate synthase-like"/>
    <property type="match status" value="2"/>
</dbReference>
<dbReference type="FunFam" id="3.60.130.10:FF:000010">
    <property type="entry name" value="TauD/TfdA family dioxygenase"/>
    <property type="match status" value="1"/>
</dbReference>
<proteinExistence type="predicted"/>
<dbReference type="GO" id="GO:0016491">
    <property type="term" value="F:oxidoreductase activity"/>
    <property type="evidence" value="ECO:0007669"/>
    <property type="project" value="UniProtKB-KW"/>
</dbReference>
<dbReference type="EMBL" id="CALNXJ010000214">
    <property type="protein sequence ID" value="CAH3169556.1"/>
    <property type="molecule type" value="Genomic_DNA"/>
</dbReference>
<dbReference type="PANTHER" id="PTHR10696:SF21">
    <property type="entry name" value="TAUD_TFDA-LIKE DOMAIN-CONTAINING PROTEIN"/>
    <property type="match status" value="1"/>
</dbReference>
<protein>
    <recommendedName>
        <fullName evidence="2">TauD/TfdA-like domain-containing protein</fullName>
    </recommendedName>
</protein>
<accession>A0AAU9Y677</accession>
<dbReference type="InterPro" id="IPR050411">
    <property type="entry name" value="AlphaKG_dependent_hydroxylases"/>
</dbReference>
<dbReference type="InterPro" id="IPR003819">
    <property type="entry name" value="TauD/TfdA-like"/>
</dbReference>
<evidence type="ECO:0000256" key="1">
    <source>
        <dbReference type="ARBA" id="ARBA00023002"/>
    </source>
</evidence>
<keyword evidence="1" id="KW-0560">Oxidoreductase</keyword>
<feature type="domain" description="TauD/TfdA-like" evidence="2">
    <location>
        <begin position="96"/>
        <end position="364"/>
    </location>
</feature>
<gene>
    <name evidence="3" type="ORF">PMEA_00012432</name>
</gene>
<evidence type="ECO:0000259" key="2">
    <source>
        <dbReference type="Pfam" id="PF02668"/>
    </source>
</evidence>
<reference evidence="3 4" key="1">
    <citation type="submission" date="2022-05" db="EMBL/GenBank/DDBJ databases">
        <authorList>
            <consortium name="Genoscope - CEA"/>
            <person name="William W."/>
        </authorList>
    </citation>
    <scope>NUCLEOTIDE SEQUENCE [LARGE SCALE GENOMIC DNA]</scope>
</reference>
<dbReference type="PANTHER" id="PTHR10696">
    <property type="entry name" value="GAMMA-BUTYROBETAINE HYDROXYLASE-RELATED"/>
    <property type="match status" value="1"/>
</dbReference>
<feature type="domain" description="TauD/TfdA-like" evidence="2">
    <location>
        <begin position="421"/>
        <end position="611"/>
    </location>
</feature>
<dbReference type="Pfam" id="PF02668">
    <property type="entry name" value="TauD"/>
    <property type="match status" value="2"/>
</dbReference>
<dbReference type="AlphaFoldDB" id="A0AAU9Y677"/>
<comment type="caution">
    <text evidence="3">The sequence shown here is derived from an EMBL/GenBank/DDBJ whole genome shotgun (WGS) entry which is preliminary data.</text>
</comment>
<name>A0AAU9Y677_9CNID</name>
<keyword evidence="4" id="KW-1185">Reference proteome</keyword>
<organism evidence="3 4">
    <name type="scientific">Pocillopora meandrina</name>
    <dbReference type="NCBI Taxonomy" id="46732"/>
    <lineage>
        <taxon>Eukaryota</taxon>
        <taxon>Metazoa</taxon>
        <taxon>Cnidaria</taxon>
        <taxon>Anthozoa</taxon>
        <taxon>Hexacorallia</taxon>
        <taxon>Scleractinia</taxon>
        <taxon>Astrocoeniina</taxon>
        <taxon>Pocilloporidae</taxon>
        <taxon>Pocillopora</taxon>
    </lineage>
</organism>
<evidence type="ECO:0000313" key="3">
    <source>
        <dbReference type="EMBL" id="CAH3169556.1"/>
    </source>
</evidence>
<dbReference type="Proteomes" id="UP001159428">
    <property type="component" value="Unassembled WGS sequence"/>
</dbReference>
<dbReference type="SUPFAM" id="SSF51197">
    <property type="entry name" value="Clavaminate synthase-like"/>
    <property type="match status" value="2"/>
</dbReference>
<evidence type="ECO:0000313" key="4">
    <source>
        <dbReference type="Proteomes" id="UP001159428"/>
    </source>
</evidence>
<sequence>MSTFVFTLAWRQSSRFCHIRPIKHATSNVLSTKTSSVTGSIFEQIPKEELAPKTRPRLRDREFLPGSTGEGFPEFLAEPNDSFPVGMRVKTGDKSSLLELGANCMEYIKKNLANSQAILFRGLPAETAEDFLALTQGMRGKPLNYEGGATPRPKELKNSDIYFATTEPGAYTIELHNEMAYLKTFPRKVLFFCQKEPGESCGGETPLAKCSDIVSKLDPEVVKKFDVKGVMYVRYLPDKSRSDYMPWQHQFYTDDRKAAERGAQQQGYTVKWDDNGDMYLTYSAPAFLSHPVTGEKIWFNQITTHHCTYSKALPQYKDSDLPDEKYPHHTYYGDGSDIEPEVLQHIRAVSWSCATGFRWKKGSIFERIPKAELEPKTRPRLRDREFLPGSTGEGFPEFLAEPSDSFPHGVRVNTRDQSSISELGANCMKYIKENLTDSQAILFRGLPAETAGDFLALTQGMRGKPLNYEGGAGPRPKELKNSDIYFASAEPGTYTIELHNEMAYFKTFPKKIFLFCLKEPGESCGGETPLAKCSDIVSKLDPEVVKKFDVKGVMYVRYLPDKSRSDYMPWQHQFYTDDRKAAEIRAQQRGNLVRWDDNGDMYLTYTAPAFQPSNRRKNLVQPSNKLPLYLLESTATVQRF</sequence>